<feature type="transmembrane region" description="Helical" evidence="1">
    <location>
        <begin position="94"/>
        <end position="117"/>
    </location>
</feature>
<keyword evidence="1" id="KW-1133">Transmembrane helix</keyword>
<dbReference type="OrthoDB" id="3260065at2"/>
<evidence type="ECO:0000313" key="3">
    <source>
        <dbReference type="Proteomes" id="UP000199288"/>
    </source>
</evidence>
<dbReference type="InterPro" id="IPR009937">
    <property type="entry name" value="Phage_holin_3_6"/>
</dbReference>
<dbReference type="Proteomes" id="UP000199288">
    <property type="component" value="Unassembled WGS sequence"/>
</dbReference>
<evidence type="ECO:0000256" key="1">
    <source>
        <dbReference type="SAM" id="Phobius"/>
    </source>
</evidence>
<dbReference type="EMBL" id="FNQV01000003">
    <property type="protein sequence ID" value="SDZ92656.1"/>
    <property type="molecule type" value="Genomic_DNA"/>
</dbReference>
<evidence type="ECO:0000313" key="2">
    <source>
        <dbReference type="EMBL" id="SDZ92656.1"/>
    </source>
</evidence>
<feature type="transmembrane region" description="Helical" evidence="1">
    <location>
        <begin position="58"/>
        <end position="82"/>
    </location>
</feature>
<sequence>MSVKGTDPAVGTSSAAPRPEAKKSIGELVADISENFSTLVRDEIKLAQTQLTEKVSKLGAGGGMLAAAGVLIALYAVPVLLYSAIHGLANAVPLWLSALIIGLILVIIAAIIGFIGYKKLQDAKDVTSPDPVGGMKKNVEAVKKGLHS</sequence>
<dbReference type="RefSeq" id="WP_092561760.1">
    <property type="nucleotide sequence ID" value="NZ_FNQV01000003.1"/>
</dbReference>
<name>A0A1H3WZP2_9ACTO</name>
<reference evidence="3" key="1">
    <citation type="submission" date="2016-10" db="EMBL/GenBank/DDBJ databases">
        <authorList>
            <person name="Varghese N."/>
            <person name="Submissions S."/>
        </authorList>
    </citation>
    <scope>NUCLEOTIDE SEQUENCE [LARGE SCALE GENOMIC DNA]</scope>
    <source>
        <strain evidence="3">KPR-1</strain>
    </source>
</reference>
<gene>
    <name evidence="2" type="ORF">SAMN02910418_00558</name>
</gene>
<accession>A0A1H3WZP2</accession>
<keyword evidence="1" id="KW-0472">Membrane</keyword>
<dbReference type="AlphaFoldDB" id="A0A1H3WZP2"/>
<protein>
    <submittedName>
        <fullName evidence="2">Putative Holin-X, holin superfamily III</fullName>
    </submittedName>
</protein>
<dbReference type="Pfam" id="PF07332">
    <property type="entry name" value="Phage_holin_3_6"/>
    <property type="match status" value="1"/>
</dbReference>
<proteinExistence type="predicted"/>
<keyword evidence="3" id="KW-1185">Reference proteome</keyword>
<organism evidence="2 3">
    <name type="scientific">Bowdeniella nasicola</name>
    <dbReference type="NCBI Taxonomy" id="208480"/>
    <lineage>
        <taxon>Bacteria</taxon>
        <taxon>Bacillati</taxon>
        <taxon>Actinomycetota</taxon>
        <taxon>Actinomycetes</taxon>
        <taxon>Actinomycetales</taxon>
        <taxon>Actinomycetaceae</taxon>
        <taxon>Bowdeniella</taxon>
    </lineage>
</organism>
<keyword evidence="1" id="KW-0812">Transmembrane</keyword>